<dbReference type="EMBL" id="JACRYT010000003">
    <property type="protein sequence ID" value="MBC6679064.1"/>
    <property type="molecule type" value="Genomic_DNA"/>
</dbReference>
<keyword evidence="3" id="KW-1185">Reference proteome</keyword>
<dbReference type="Gene3D" id="3.10.450.50">
    <property type="match status" value="1"/>
</dbReference>
<comment type="caution">
    <text evidence="2">The sequence shown here is derived from an EMBL/GenBank/DDBJ whole genome shotgun (WGS) entry which is preliminary data.</text>
</comment>
<dbReference type="InterPro" id="IPR032710">
    <property type="entry name" value="NTF2-like_dom_sf"/>
</dbReference>
<reference evidence="2" key="1">
    <citation type="submission" date="2020-08" db="EMBL/GenBank/DDBJ databases">
        <title>Genome public.</title>
        <authorList>
            <person name="Liu C."/>
            <person name="Sun Q."/>
        </authorList>
    </citation>
    <scope>NUCLEOTIDE SEQUENCE</scope>
    <source>
        <strain evidence="2">BX12</strain>
    </source>
</reference>
<organism evidence="2 3">
    <name type="scientific">Zhenpiania hominis</name>
    <dbReference type="NCBI Taxonomy" id="2763644"/>
    <lineage>
        <taxon>Bacteria</taxon>
        <taxon>Bacillati</taxon>
        <taxon>Bacillota</taxon>
        <taxon>Clostridia</taxon>
        <taxon>Peptostreptococcales</taxon>
        <taxon>Anaerovoracaceae</taxon>
        <taxon>Zhenpiania</taxon>
    </lineage>
</organism>
<sequence>MSEQERIRACFCAFIEGSLITHNIDEVIQLFTEDVMGIGMGAQGIVRCREDLRPILLNTRNDVDDTKTVIQYSNMQIRYYGEDYAGISATVSITTITRGRQRKSHIGQCAGMRRINGEWKINMVQATPLSVDIQEIDAYPLSFAEDEIETYRKQEQFSNIMQKNIIATYKVDLEKGEFEDYLSTDRYSVPVEAGECA</sequence>
<dbReference type="Proteomes" id="UP000602647">
    <property type="component" value="Unassembled WGS sequence"/>
</dbReference>
<feature type="domain" description="SnoaL-like" evidence="1">
    <location>
        <begin position="7"/>
        <end position="122"/>
    </location>
</feature>
<dbReference type="RefSeq" id="WP_187302173.1">
    <property type="nucleotide sequence ID" value="NZ_JACRYT010000003.1"/>
</dbReference>
<gene>
    <name evidence="2" type="ORF">H9L42_04400</name>
</gene>
<evidence type="ECO:0000259" key="1">
    <source>
        <dbReference type="Pfam" id="PF13474"/>
    </source>
</evidence>
<evidence type="ECO:0000313" key="2">
    <source>
        <dbReference type="EMBL" id="MBC6679064.1"/>
    </source>
</evidence>
<dbReference type="Pfam" id="PF13474">
    <property type="entry name" value="SnoaL_3"/>
    <property type="match status" value="1"/>
</dbReference>
<dbReference type="SUPFAM" id="SSF54427">
    <property type="entry name" value="NTF2-like"/>
    <property type="match status" value="1"/>
</dbReference>
<dbReference type="AlphaFoldDB" id="A0A923SR93"/>
<protein>
    <submittedName>
        <fullName evidence="2">Nuclear transport factor 2 family protein</fullName>
    </submittedName>
</protein>
<proteinExistence type="predicted"/>
<dbReference type="InterPro" id="IPR037401">
    <property type="entry name" value="SnoaL-like"/>
</dbReference>
<name>A0A923SR93_9FIRM</name>
<accession>A0A923SR93</accession>
<evidence type="ECO:0000313" key="3">
    <source>
        <dbReference type="Proteomes" id="UP000602647"/>
    </source>
</evidence>